<comment type="similarity">
    <text evidence="4">Belongs to the NAD(P)-dependent epimerase/dehydratase family. UDP-glucuronic acid decarboxylase subfamily.</text>
</comment>
<keyword evidence="16" id="KW-1185">Reference proteome</keyword>
<dbReference type="EMBL" id="OMOQ01000001">
    <property type="protein sequence ID" value="SPH16825.1"/>
    <property type="molecule type" value="Genomic_DNA"/>
</dbReference>
<reference evidence="15 16" key="1">
    <citation type="submission" date="2018-03" db="EMBL/GenBank/DDBJ databases">
        <authorList>
            <person name="Keele B.F."/>
        </authorList>
    </citation>
    <scope>NUCLEOTIDE SEQUENCE [LARGE SCALE GENOMIC DNA]</scope>
    <source>
        <strain evidence="15 16">CECT 8626</strain>
    </source>
</reference>
<dbReference type="SUPFAM" id="SSF51735">
    <property type="entry name" value="NAD(P)-binding Rossmann-fold domains"/>
    <property type="match status" value="1"/>
</dbReference>
<keyword evidence="10" id="KW-0520">NAD</keyword>
<dbReference type="AlphaFoldDB" id="A0A2R8B2M0"/>
<keyword evidence="8" id="KW-0735">Signal-anchor</keyword>
<accession>A0A2R8B2M0</accession>
<evidence type="ECO:0000256" key="2">
    <source>
        <dbReference type="ARBA" id="ARBA00004447"/>
    </source>
</evidence>
<dbReference type="Gene3D" id="3.40.50.720">
    <property type="entry name" value="NAD(P)-binding Rossmann-like Domain"/>
    <property type="match status" value="1"/>
</dbReference>
<name>A0A2R8B2M0_9RHOB</name>
<keyword evidence="12" id="KW-0472">Membrane</keyword>
<evidence type="ECO:0000313" key="15">
    <source>
        <dbReference type="EMBL" id="SPH16825.1"/>
    </source>
</evidence>
<dbReference type="GO" id="GO:0048040">
    <property type="term" value="F:UDP-glucuronate decarboxylase activity"/>
    <property type="evidence" value="ECO:0007669"/>
    <property type="project" value="UniProtKB-EC"/>
</dbReference>
<evidence type="ECO:0000256" key="11">
    <source>
        <dbReference type="ARBA" id="ARBA00023034"/>
    </source>
</evidence>
<dbReference type="OrthoDB" id="9801785at2"/>
<evidence type="ECO:0000256" key="1">
    <source>
        <dbReference type="ARBA" id="ARBA00001911"/>
    </source>
</evidence>
<evidence type="ECO:0000256" key="5">
    <source>
        <dbReference type="ARBA" id="ARBA00012290"/>
    </source>
</evidence>
<evidence type="ECO:0000256" key="8">
    <source>
        <dbReference type="ARBA" id="ARBA00022968"/>
    </source>
</evidence>
<evidence type="ECO:0000256" key="12">
    <source>
        <dbReference type="ARBA" id="ARBA00023136"/>
    </source>
</evidence>
<evidence type="ECO:0000256" key="10">
    <source>
        <dbReference type="ARBA" id="ARBA00023027"/>
    </source>
</evidence>
<dbReference type="InterPro" id="IPR044516">
    <property type="entry name" value="UXS-like"/>
</dbReference>
<comment type="pathway">
    <text evidence="3">Nucleotide-sugar biosynthesis; UDP-alpha-D-xylose biosynthesis; UDP-alpha-D-xylose from UDP-alpha-D-glucuronate: step 1/1.</text>
</comment>
<evidence type="ECO:0000256" key="6">
    <source>
        <dbReference type="ARBA" id="ARBA00022692"/>
    </source>
</evidence>
<evidence type="ECO:0000259" key="14">
    <source>
        <dbReference type="Pfam" id="PF16363"/>
    </source>
</evidence>
<comment type="subcellular location">
    <subcellularLocation>
        <location evidence="2">Golgi apparatus</location>
        <location evidence="2">Golgi stack membrane</location>
        <topology evidence="2">Single-pass type II membrane protein</topology>
    </subcellularLocation>
</comment>
<sequence length="323" mass="35390">MRILITGGAGFIGSHLAERLVSDGHSVTALDDLSTGRRENVAALTGHNRFRFVEGTILDSMLVQDLADEAEAIFHLAAAVGVKLIMDEPSRSILTNINGTENVLKAALKDGKLTFVASTSEVYGKAQKFPFSEDDDLTIGATKNLRWSYASAKQLDEFLTLAYVRETQLPAIVLRFFNTTGPRQTGRYGMVLPNFVQSALEGRPLMVHGTGEQSRCFGHVADVVEAMVRLMTTPAAQGQVFNVANDQEVTIRSLAEQVIQSTGSSSEIRLVPYESVYPEGFEDMERRLPDVSKLERTIGFRPRRPLSEIIADIVAEKRAAMAA</sequence>
<evidence type="ECO:0000256" key="9">
    <source>
        <dbReference type="ARBA" id="ARBA00022989"/>
    </source>
</evidence>
<dbReference type="PANTHER" id="PTHR43078:SF6">
    <property type="entry name" value="UDP-GLUCURONIC ACID DECARBOXYLASE 1"/>
    <property type="match status" value="1"/>
</dbReference>
<evidence type="ECO:0000256" key="7">
    <source>
        <dbReference type="ARBA" id="ARBA00022793"/>
    </source>
</evidence>
<evidence type="ECO:0000313" key="16">
    <source>
        <dbReference type="Proteomes" id="UP000244924"/>
    </source>
</evidence>
<dbReference type="UniPathway" id="UPA00796">
    <property type="reaction ID" value="UER00771"/>
</dbReference>
<dbReference type="GO" id="GO:0070403">
    <property type="term" value="F:NAD+ binding"/>
    <property type="evidence" value="ECO:0007669"/>
    <property type="project" value="InterPro"/>
</dbReference>
<organism evidence="15 16">
    <name type="scientific">Albidovulum aquaemixtae</name>
    <dbReference type="NCBI Taxonomy" id="1542388"/>
    <lineage>
        <taxon>Bacteria</taxon>
        <taxon>Pseudomonadati</taxon>
        <taxon>Pseudomonadota</taxon>
        <taxon>Alphaproteobacteria</taxon>
        <taxon>Rhodobacterales</taxon>
        <taxon>Paracoccaceae</taxon>
        <taxon>Albidovulum</taxon>
    </lineage>
</organism>
<evidence type="ECO:0000256" key="13">
    <source>
        <dbReference type="ARBA" id="ARBA00023239"/>
    </source>
</evidence>
<dbReference type="EC" id="4.1.1.35" evidence="5"/>
<gene>
    <name evidence="15" type="ORF">DEA8626_00339</name>
</gene>
<dbReference type="PRINTS" id="PR01713">
    <property type="entry name" value="NUCEPIMERASE"/>
</dbReference>
<keyword evidence="7" id="KW-0210">Decarboxylase</keyword>
<dbReference type="Pfam" id="PF16363">
    <property type="entry name" value="GDP_Man_Dehyd"/>
    <property type="match status" value="1"/>
</dbReference>
<dbReference type="GO" id="GO:0016853">
    <property type="term" value="F:isomerase activity"/>
    <property type="evidence" value="ECO:0007669"/>
    <property type="project" value="UniProtKB-KW"/>
</dbReference>
<evidence type="ECO:0000256" key="4">
    <source>
        <dbReference type="ARBA" id="ARBA00007505"/>
    </source>
</evidence>
<proteinExistence type="inferred from homology"/>
<dbReference type="GO" id="GO:0042732">
    <property type="term" value="P:D-xylose metabolic process"/>
    <property type="evidence" value="ECO:0007669"/>
    <property type="project" value="InterPro"/>
</dbReference>
<feature type="domain" description="NAD(P)-binding" evidence="14">
    <location>
        <begin position="4"/>
        <end position="312"/>
    </location>
</feature>
<dbReference type="GO" id="GO:0005737">
    <property type="term" value="C:cytoplasm"/>
    <property type="evidence" value="ECO:0007669"/>
    <property type="project" value="TreeGrafter"/>
</dbReference>
<keyword evidence="11" id="KW-0333">Golgi apparatus</keyword>
<dbReference type="RefSeq" id="WP_108851328.1">
    <property type="nucleotide sequence ID" value="NZ_OMOQ01000001.1"/>
</dbReference>
<keyword evidence="9" id="KW-1133">Transmembrane helix</keyword>
<protein>
    <recommendedName>
        <fullName evidence="5">UDP-glucuronate decarboxylase</fullName>
        <ecNumber evidence="5">4.1.1.35</ecNumber>
    </recommendedName>
</protein>
<keyword evidence="15" id="KW-0413">Isomerase</keyword>
<dbReference type="GO" id="GO:0033320">
    <property type="term" value="P:UDP-D-xylose biosynthetic process"/>
    <property type="evidence" value="ECO:0007669"/>
    <property type="project" value="UniProtKB-UniPathway"/>
</dbReference>
<keyword evidence="6" id="KW-0812">Transmembrane</keyword>
<dbReference type="PANTHER" id="PTHR43078">
    <property type="entry name" value="UDP-GLUCURONIC ACID DECARBOXYLASE-RELATED"/>
    <property type="match status" value="1"/>
</dbReference>
<comment type="cofactor">
    <cofactor evidence="1">
        <name>NAD(+)</name>
        <dbReference type="ChEBI" id="CHEBI:57540"/>
    </cofactor>
</comment>
<dbReference type="InterPro" id="IPR016040">
    <property type="entry name" value="NAD(P)-bd_dom"/>
</dbReference>
<keyword evidence="13" id="KW-0456">Lyase</keyword>
<evidence type="ECO:0000256" key="3">
    <source>
        <dbReference type="ARBA" id="ARBA00005100"/>
    </source>
</evidence>
<dbReference type="Proteomes" id="UP000244924">
    <property type="component" value="Unassembled WGS sequence"/>
</dbReference>
<dbReference type="InterPro" id="IPR036291">
    <property type="entry name" value="NAD(P)-bd_dom_sf"/>
</dbReference>